<dbReference type="InterPro" id="IPR029044">
    <property type="entry name" value="Nucleotide-diphossugar_trans"/>
</dbReference>
<gene>
    <name evidence="1" type="ORF">DXT89_23195</name>
</gene>
<proteinExistence type="predicted"/>
<accession>A0A368NXP3</accession>
<organism evidence="1 2">
    <name type="scientific">Agrobacterium vitis</name>
    <name type="common">Rhizobium vitis</name>
    <dbReference type="NCBI Taxonomy" id="373"/>
    <lineage>
        <taxon>Bacteria</taxon>
        <taxon>Pseudomonadati</taxon>
        <taxon>Pseudomonadota</taxon>
        <taxon>Alphaproteobacteria</taxon>
        <taxon>Hyphomicrobiales</taxon>
        <taxon>Rhizobiaceae</taxon>
        <taxon>Rhizobium/Agrobacterium group</taxon>
        <taxon>Agrobacterium</taxon>
    </lineage>
</organism>
<dbReference type="SUPFAM" id="SSF53448">
    <property type="entry name" value="Nucleotide-diphospho-sugar transferases"/>
    <property type="match status" value="1"/>
</dbReference>
<sequence>METSFAENGAKNREMPMPKLSVCIPVEPGHILPVYLVTELLKNETADLEIILSGFGDKVHRDGQFADIAARDRRLRLLPPAPETLSAAQLWIGTLAAAEGDWVSLVHPEDMIEPDLPDLLSSLENKHPHVDALGWSAFQISADAPRHIKTNVAIPVLHNITEFEKAPMLEAFFHWKEARQVPRMPFGLYHGAIKRSLIDSVLSACGALSWLTLVPQYEWAARVLLFANALAFCNRPLSAVHAHPFQPRPVPSALKDFPLHAGIGLTAAIAEVQARVLMELGSEWAGFGEDFVRACMYDCAFEHSTGPFRTKYEAYSRAFLSMPGGQAWVQAFAPPFSATPHEDRQQGLHGKVLLVDRFIGNAVNAQQFYAVARSMMTPIRVIAEPNARASA</sequence>
<dbReference type="AlphaFoldDB" id="A0A368NXP3"/>
<comment type="caution">
    <text evidence="1">The sequence shown here is derived from an EMBL/GenBank/DDBJ whole genome shotgun (WGS) entry which is preliminary data.</text>
</comment>
<evidence type="ECO:0000313" key="1">
    <source>
        <dbReference type="EMBL" id="KAA3521876.1"/>
    </source>
</evidence>
<protein>
    <submittedName>
        <fullName evidence="1">Uncharacterized protein</fullName>
    </submittedName>
</protein>
<evidence type="ECO:0000313" key="2">
    <source>
        <dbReference type="Proteomes" id="UP000436911"/>
    </source>
</evidence>
<reference evidence="1 2" key="1">
    <citation type="submission" date="2018-08" db="EMBL/GenBank/DDBJ databases">
        <title>Genome sequencing of Agrobacterium vitis strain ICMP 10754.</title>
        <authorList>
            <person name="Visnovsky S.B."/>
            <person name="Pitman A.R."/>
        </authorList>
    </citation>
    <scope>NUCLEOTIDE SEQUENCE [LARGE SCALE GENOMIC DNA]</scope>
    <source>
        <strain evidence="1 2">ICMP 10754</strain>
    </source>
</reference>
<dbReference type="EMBL" id="QUSG01000021">
    <property type="protein sequence ID" value="KAA3521876.1"/>
    <property type="molecule type" value="Genomic_DNA"/>
</dbReference>
<dbReference type="Proteomes" id="UP000436911">
    <property type="component" value="Unassembled WGS sequence"/>
</dbReference>
<name>A0A368NXP3_AGRVI</name>